<dbReference type="Gene3D" id="1.10.10.580">
    <property type="entry name" value="Structural maintenance of chromosome 1. Chain E"/>
    <property type="match status" value="1"/>
</dbReference>
<comment type="caution">
    <text evidence="3">The sequence shown here is derived from an EMBL/GenBank/DDBJ whole genome shotgun (WGS) entry which is preliminary data.</text>
</comment>
<comment type="subcellular location">
    <subcellularLocation>
        <location evidence="2">Cytoplasm</location>
    </subcellularLocation>
    <text evidence="2">Associated with two foci at the outer edges of the nucleoid region in young cells, and at four foci within both cell halves in older cells.</text>
</comment>
<keyword evidence="2" id="KW-0963">Cytoplasm</keyword>
<keyword evidence="4" id="KW-1185">Reference proteome</keyword>
<evidence type="ECO:0000313" key="4">
    <source>
        <dbReference type="Proteomes" id="UP000295645"/>
    </source>
</evidence>
<evidence type="ECO:0000256" key="1">
    <source>
        <dbReference type="ARBA" id="ARBA00044777"/>
    </source>
</evidence>
<organism evidence="3 4">
    <name type="scientific">Luteibacter rhizovicinus</name>
    <dbReference type="NCBI Taxonomy" id="242606"/>
    <lineage>
        <taxon>Bacteria</taxon>
        <taxon>Pseudomonadati</taxon>
        <taxon>Pseudomonadota</taxon>
        <taxon>Gammaproteobacteria</taxon>
        <taxon>Lysobacterales</taxon>
        <taxon>Rhodanobacteraceae</taxon>
        <taxon>Luteibacter</taxon>
    </lineage>
</organism>
<dbReference type="Gene3D" id="6.10.250.2410">
    <property type="match status" value="1"/>
</dbReference>
<dbReference type="InterPro" id="IPR023093">
    <property type="entry name" value="ScpA-like_C"/>
</dbReference>
<dbReference type="GO" id="GO:0005737">
    <property type="term" value="C:cytoplasm"/>
    <property type="evidence" value="ECO:0007669"/>
    <property type="project" value="UniProtKB-SubCell"/>
</dbReference>
<reference evidence="3 4" key="1">
    <citation type="submission" date="2019-03" db="EMBL/GenBank/DDBJ databases">
        <title>Above-ground endophytic microbial communities from plants in different locations in the United States.</title>
        <authorList>
            <person name="Frank C."/>
        </authorList>
    </citation>
    <scope>NUCLEOTIDE SEQUENCE [LARGE SCALE GENOMIC DNA]</scope>
    <source>
        <strain evidence="3 4">LP_13_YM</strain>
    </source>
</reference>
<gene>
    <name evidence="2" type="primary">scpA</name>
    <name evidence="3" type="ORF">EC912_101253</name>
</gene>
<dbReference type="Pfam" id="PF02616">
    <property type="entry name" value="SMC_ScpA"/>
    <property type="match status" value="1"/>
</dbReference>
<dbReference type="AlphaFoldDB" id="A0A4R3YXH4"/>
<proteinExistence type="inferred from homology"/>
<dbReference type="GO" id="GO:0006260">
    <property type="term" value="P:DNA replication"/>
    <property type="evidence" value="ECO:0007669"/>
    <property type="project" value="UniProtKB-UniRule"/>
</dbReference>
<name>A0A4R3YXH4_9GAMM</name>
<protein>
    <recommendedName>
        <fullName evidence="1 2">Segregation and condensation protein A</fullName>
    </recommendedName>
</protein>
<dbReference type="PANTHER" id="PTHR33969">
    <property type="entry name" value="SEGREGATION AND CONDENSATION PROTEIN A"/>
    <property type="match status" value="1"/>
</dbReference>
<comment type="function">
    <text evidence="2">Participates in chromosomal partition during cell division. May act via the formation of a condensin-like complex containing Smc and ScpB that pull DNA away from mid-cell into both cell halves.</text>
</comment>
<keyword evidence="2" id="KW-0132">Cell division</keyword>
<dbReference type="EMBL" id="SMCS01000001">
    <property type="protein sequence ID" value="TCV97256.1"/>
    <property type="molecule type" value="Genomic_DNA"/>
</dbReference>
<dbReference type="GO" id="GO:0007059">
    <property type="term" value="P:chromosome segregation"/>
    <property type="evidence" value="ECO:0007669"/>
    <property type="project" value="UniProtKB-UniRule"/>
</dbReference>
<keyword evidence="2" id="KW-0159">Chromosome partition</keyword>
<dbReference type="OrthoDB" id="9811016at2"/>
<keyword evidence="2" id="KW-0131">Cell cycle</keyword>
<sequence length="295" mass="33461">MSNEPAEAQVVEKTQGAFAGIPQQQEMPLALVRGQPVLQMPQDLYIPPDALEVILESFEGPLDLLLYLIRRQNLDILDIPVAEITRQYMDYIDMMREVMRLELAAEYLLMAAILAEIKSRLLLPRPPSEEGIEEDPRAELVRRLQEYERFKKAAADIDELPRLERDTVPVHAFIGEHNVVRVPPPLDLKELLLALKDVLNRADLFTHHAIQREPLSVRQRMGDLLQALGTGSFHRFETLFDATEGRLGVVVTFLAMLELAKEMLVEIVQEEILGPIYVKAKVLTDADVESQQDVA</sequence>
<dbReference type="Proteomes" id="UP000295645">
    <property type="component" value="Unassembled WGS sequence"/>
</dbReference>
<dbReference type="RefSeq" id="WP_132141337.1">
    <property type="nucleotide sequence ID" value="NZ_SMCS01000001.1"/>
</dbReference>
<comment type="similarity">
    <text evidence="2">Belongs to the ScpA family.</text>
</comment>
<dbReference type="PANTHER" id="PTHR33969:SF2">
    <property type="entry name" value="SEGREGATION AND CONDENSATION PROTEIN A"/>
    <property type="match status" value="1"/>
</dbReference>
<dbReference type="InterPro" id="IPR003768">
    <property type="entry name" value="ScpA"/>
</dbReference>
<accession>A0A4R3YXH4</accession>
<evidence type="ECO:0000256" key="2">
    <source>
        <dbReference type="HAMAP-Rule" id="MF_01805"/>
    </source>
</evidence>
<evidence type="ECO:0000313" key="3">
    <source>
        <dbReference type="EMBL" id="TCV97256.1"/>
    </source>
</evidence>
<dbReference type="GO" id="GO:0051301">
    <property type="term" value="P:cell division"/>
    <property type="evidence" value="ECO:0007669"/>
    <property type="project" value="UniProtKB-KW"/>
</dbReference>
<comment type="subunit">
    <text evidence="2">Component of a cohesin-like complex composed of ScpA, ScpB and the Smc homodimer, in which ScpA and ScpB bind to the head domain of Smc. The presence of the three proteins is required for the association of the complex with DNA.</text>
</comment>
<dbReference type="HAMAP" id="MF_01805">
    <property type="entry name" value="ScpA"/>
    <property type="match status" value="1"/>
</dbReference>